<protein>
    <submittedName>
        <fullName evidence="2">Uncharacterized protein</fullName>
    </submittedName>
</protein>
<dbReference type="PATRIC" id="fig|81857.3.peg.114"/>
<reference evidence="3 4" key="1">
    <citation type="journal article" date="2015" name="Genome Announc.">
        <title>Expanding the biotechnology potential of lactobacilli through comparative genomics of 213 strains and associated genera.</title>
        <authorList>
            <person name="Sun Z."/>
            <person name="Harris H.M."/>
            <person name="McCann A."/>
            <person name="Guo C."/>
            <person name="Argimon S."/>
            <person name="Zhang W."/>
            <person name="Yang X."/>
            <person name="Jeffery I.B."/>
            <person name="Cooney J.C."/>
            <person name="Kagawa T.F."/>
            <person name="Liu W."/>
            <person name="Song Y."/>
            <person name="Salvetti E."/>
            <person name="Wrobel A."/>
            <person name="Rasinkangas P."/>
            <person name="Parkhill J."/>
            <person name="Rea M.C."/>
            <person name="O'Sullivan O."/>
            <person name="Ritari J."/>
            <person name="Douillard F.P."/>
            <person name="Paul Ross R."/>
            <person name="Yang R."/>
            <person name="Briner A.E."/>
            <person name="Felis G.E."/>
            <person name="de Vos W.M."/>
            <person name="Barrangou R."/>
            <person name="Klaenhammer T.R."/>
            <person name="Caufield P.W."/>
            <person name="Cui Y."/>
            <person name="Zhang H."/>
            <person name="O'Toole P.W."/>
        </authorList>
    </citation>
    <scope>NUCLEOTIDE SEQUENCE [LARGE SCALE GENOMIC DNA]</scope>
    <source>
        <strain evidence="1 4">ATCC BAA-66</strain>
        <strain evidence="2 3">DSM 13344</strain>
    </source>
</reference>
<dbReference type="AlphaFoldDB" id="A0A0R2FSF6"/>
<dbReference type="Proteomes" id="UP000051751">
    <property type="component" value="Unassembled WGS sequence"/>
</dbReference>
<dbReference type="Proteomes" id="UP000051645">
    <property type="component" value="Unassembled WGS sequence"/>
</dbReference>
<dbReference type="EMBL" id="JQAT01000001">
    <property type="protein sequence ID" value="KRN29231.1"/>
    <property type="molecule type" value="Genomic_DNA"/>
</dbReference>
<sequence>MDGTDLLAILGANVTDMGTTTSNELLGDYKQRSKVVRTFEDAPDDWTYLTIGDSSKHYKQLTGRDPLKNHTMIVGEDNGE</sequence>
<accession>A0A0R2FSF6</accession>
<evidence type="ECO:0000313" key="4">
    <source>
        <dbReference type="Proteomes" id="UP000051751"/>
    </source>
</evidence>
<dbReference type="STRING" id="81857.IV38_GL000111"/>
<evidence type="ECO:0000313" key="3">
    <source>
        <dbReference type="Proteomes" id="UP000051645"/>
    </source>
</evidence>
<gene>
    <name evidence="1" type="ORF">IV38_GL000111</name>
    <name evidence="2" type="ORF">IV40_GL001407</name>
</gene>
<dbReference type="EMBL" id="JQAZ01000004">
    <property type="protein sequence ID" value="KRN31411.1"/>
    <property type="molecule type" value="Genomic_DNA"/>
</dbReference>
<proteinExistence type="predicted"/>
<name>A0A0R2FSF6_9LACO</name>
<evidence type="ECO:0000313" key="1">
    <source>
        <dbReference type="EMBL" id="KRN29231.1"/>
    </source>
</evidence>
<evidence type="ECO:0000313" key="2">
    <source>
        <dbReference type="EMBL" id="KRN31411.1"/>
    </source>
</evidence>
<organism evidence="2 3">
    <name type="scientific">Lactobacillus selangorensis</name>
    <dbReference type="NCBI Taxonomy" id="81857"/>
    <lineage>
        <taxon>Bacteria</taxon>
        <taxon>Bacillati</taxon>
        <taxon>Bacillota</taxon>
        <taxon>Bacilli</taxon>
        <taxon>Lactobacillales</taxon>
        <taxon>Lactobacillaceae</taxon>
        <taxon>Lactobacillus</taxon>
    </lineage>
</organism>
<keyword evidence="3" id="KW-1185">Reference proteome</keyword>
<comment type="caution">
    <text evidence="2">The sequence shown here is derived from an EMBL/GenBank/DDBJ whole genome shotgun (WGS) entry which is preliminary data.</text>
</comment>